<organism evidence="2 3">
    <name type="scientific">Aromatoleum anaerobium</name>
    <dbReference type="NCBI Taxonomy" id="182180"/>
    <lineage>
        <taxon>Bacteria</taxon>
        <taxon>Pseudomonadati</taxon>
        <taxon>Pseudomonadota</taxon>
        <taxon>Betaproteobacteria</taxon>
        <taxon>Rhodocyclales</taxon>
        <taxon>Rhodocyclaceae</taxon>
        <taxon>Aromatoleum</taxon>
    </lineage>
</organism>
<name>A0ABX1PMR4_9RHOO</name>
<protein>
    <recommendedName>
        <fullName evidence="4">General secretion pathway protein L</fullName>
    </recommendedName>
</protein>
<proteinExistence type="predicted"/>
<comment type="caution">
    <text evidence="2">The sequence shown here is derived from an EMBL/GenBank/DDBJ whole genome shotgun (WGS) entry which is preliminary data.</text>
</comment>
<evidence type="ECO:0000256" key="1">
    <source>
        <dbReference type="SAM" id="Phobius"/>
    </source>
</evidence>
<dbReference type="Proteomes" id="UP000615989">
    <property type="component" value="Unassembled WGS sequence"/>
</dbReference>
<keyword evidence="3" id="KW-1185">Reference proteome</keyword>
<gene>
    <name evidence="2" type="ORF">GO606_10815</name>
</gene>
<evidence type="ECO:0008006" key="4">
    <source>
        <dbReference type="Google" id="ProtNLM"/>
    </source>
</evidence>
<dbReference type="EMBL" id="WTVG01000027">
    <property type="protein sequence ID" value="NMG25208.1"/>
    <property type="molecule type" value="Genomic_DNA"/>
</dbReference>
<keyword evidence="1" id="KW-1133">Transmembrane helix</keyword>
<evidence type="ECO:0000313" key="3">
    <source>
        <dbReference type="Proteomes" id="UP000615989"/>
    </source>
</evidence>
<sequence length="309" mass="33945">MFEWLSARRIFPSQSVTLLRHDGRRVIVRVPGFTAQGEAPERPAPAFNAIEIPDHLVLERELTAQVPAQDLLAAVRLEVEATSPFPPDDTVWGWRCIRSGGASRPRTLIGITSRRLVDAQLEGRTTPSGPEVWAAMGDGYVVLQGYGEERRLAGWRRQVRGVIALIALAGLLAAALVMSPLVQKREQFIQAQQYADLIAGRAAPVVAMRDELGRLAQVEQSLGADIESEPDVMKLLDHVTGIVPDDAWLDLFEYQPGRIRISGRADDAAALLQALEAHPLFANVRAPSSIAREPTSGKERFVIEMDLVK</sequence>
<accession>A0ABX1PMR4</accession>
<evidence type="ECO:0000313" key="2">
    <source>
        <dbReference type="EMBL" id="NMG25208.1"/>
    </source>
</evidence>
<keyword evidence="1" id="KW-0812">Transmembrane</keyword>
<feature type="transmembrane region" description="Helical" evidence="1">
    <location>
        <begin position="159"/>
        <end position="182"/>
    </location>
</feature>
<keyword evidence="1" id="KW-0472">Membrane</keyword>
<reference evidence="2" key="1">
    <citation type="submission" date="2019-12" db="EMBL/GenBank/DDBJ databases">
        <title>Comparative genomics gives insights into the taxonomy of the Azoarcus-Aromatoleum group and reveals separate origins of nif in the plant-associated Azoarcus and non-plant-associated Aromatoleum sub-groups.</title>
        <authorList>
            <person name="Lafos M."/>
            <person name="Maluk M."/>
            <person name="Batista M."/>
            <person name="Junghare M."/>
            <person name="Carmona M."/>
            <person name="Faoro H."/>
            <person name="Cruz L.M."/>
            <person name="Battistoni F."/>
            <person name="De Souza E."/>
            <person name="Pedrosa F."/>
            <person name="Chen W.-M."/>
            <person name="Poole P.S."/>
            <person name="Dixon R.A."/>
            <person name="James E.K."/>
        </authorList>
    </citation>
    <scope>NUCLEOTIDE SEQUENCE</scope>
    <source>
        <strain evidence="2">LuFRes1</strain>
    </source>
</reference>
<dbReference type="Pfam" id="PF05137">
    <property type="entry name" value="PilN"/>
    <property type="match status" value="1"/>
</dbReference>
<dbReference type="InterPro" id="IPR007813">
    <property type="entry name" value="PilN"/>
</dbReference>